<protein>
    <submittedName>
        <fullName evidence="3">YccF domain-containing protein</fullName>
    </submittedName>
</protein>
<reference evidence="4" key="1">
    <citation type="journal article" date="2019" name="Int. J. Syst. Evol. Microbiol.">
        <title>The Global Catalogue of Microorganisms (GCM) 10K type strain sequencing project: providing services to taxonomists for standard genome sequencing and annotation.</title>
        <authorList>
            <consortium name="The Broad Institute Genomics Platform"/>
            <consortium name="The Broad Institute Genome Sequencing Center for Infectious Disease"/>
            <person name="Wu L."/>
            <person name="Ma J."/>
        </authorList>
    </citation>
    <scope>NUCLEOTIDE SEQUENCE [LARGE SCALE GENOMIC DNA]</scope>
    <source>
        <strain evidence="4">JCM 15591</strain>
    </source>
</reference>
<dbReference type="Proteomes" id="UP001501475">
    <property type="component" value="Unassembled WGS sequence"/>
</dbReference>
<keyword evidence="1" id="KW-1133">Transmembrane helix</keyword>
<dbReference type="NCBIfam" id="NF008740">
    <property type="entry name" value="PRK11770.1-2"/>
    <property type="match status" value="1"/>
</dbReference>
<evidence type="ECO:0000259" key="2">
    <source>
        <dbReference type="Pfam" id="PF03733"/>
    </source>
</evidence>
<feature type="transmembrane region" description="Helical" evidence="1">
    <location>
        <begin position="24"/>
        <end position="43"/>
    </location>
</feature>
<keyword evidence="1" id="KW-0472">Membrane</keyword>
<sequence>MPISSTPSACAADLSSGGFDIKTLLNLIWLVCAGLWLALGYLFAGLIMCLFIVTIPFGIAAFRMAIFALWPFGNVIVAKPSAGVGSGLMNVVWFVLCGWWLAIGHIVTAIACAITIIGISLALGNLKMLPVSLVPFGKDIVPVAGLRTDQRLLYRT</sequence>
<dbReference type="InterPro" id="IPR005185">
    <property type="entry name" value="YccF"/>
</dbReference>
<accession>A0ABP4WAW1</accession>
<keyword evidence="1" id="KW-0812">Transmembrane</keyword>
<organism evidence="3 4">
    <name type="scientific">Nostocoides vanveenii</name>
    <dbReference type="NCBI Taxonomy" id="330835"/>
    <lineage>
        <taxon>Bacteria</taxon>
        <taxon>Bacillati</taxon>
        <taxon>Actinomycetota</taxon>
        <taxon>Actinomycetes</taxon>
        <taxon>Micrococcales</taxon>
        <taxon>Intrasporangiaceae</taxon>
        <taxon>Nostocoides</taxon>
    </lineage>
</organism>
<proteinExistence type="predicted"/>
<evidence type="ECO:0000256" key="1">
    <source>
        <dbReference type="SAM" id="Phobius"/>
    </source>
</evidence>
<feature type="transmembrane region" description="Helical" evidence="1">
    <location>
        <begin position="50"/>
        <end position="72"/>
    </location>
</feature>
<feature type="domain" description="Inner membrane component" evidence="2">
    <location>
        <begin position="88"/>
        <end position="138"/>
    </location>
</feature>
<dbReference type="PANTHER" id="PTHR42903">
    <property type="entry name" value="INNER MEMBRANE PROTEIN YCCF"/>
    <property type="match status" value="1"/>
</dbReference>
<dbReference type="InterPro" id="IPR052937">
    <property type="entry name" value="Inner_membrane_protein"/>
</dbReference>
<keyword evidence="4" id="KW-1185">Reference proteome</keyword>
<feature type="domain" description="Inner membrane component" evidence="2">
    <location>
        <begin position="24"/>
        <end position="74"/>
    </location>
</feature>
<gene>
    <name evidence="3" type="ORF">GCM10009810_06840</name>
</gene>
<dbReference type="PANTHER" id="PTHR42903:SF1">
    <property type="entry name" value="INNER MEMBRANE PROTEIN YCCF"/>
    <property type="match status" value="1"/>
</dbReference>
<dbReference type="EMBL" id="BAAAPN010000018">
    <property type="protein sequence ID" value="GAA1748988.1"/>
    <property type="molecule type" value="Genomic_DNA"/>
</dbReference>
<dbReference type="Pfam" id="PF03733">
    <property type="entry name" value="YccF"/>
    <property type="match status" value="2"/>
</dbReference>
<comment type="caution">
    <text evidence="3">The sequence shown here is derived from an EMBL/GenBank/DDBJ whole genome shotgun (WGS) entry which is preliminary data.</text>
</comment>
<feature type="transmembrane region" description="Helical" evidence="1">
    <location>
        <begin position="92"/>
        <end position="123"/>
    </location>
</feature>
<evidence type="ECO:0000313" key="3">
    <source>
        <dbReference type="EMBL" id="GAA1748988.1"/>
    </source>
</evidence>
<evidence type="ECO:0000313" key="4">
    <source>
        <dbReference type="Proteomes" id="UP001501475"/>
    </source>
</evidence>
<name>A0ABP4WAW1_9MICO</name>